<sequence length="535" mass="60725">MLGDNSLTEFNIDNTTTLCSNAIIQIECTKLHDSTVHRHYVRVYQGEKISVKYFRDIIEKEIHIPIVCQVQLNVNGIPLDPLPPNFTDFPSRMFLPGKPILITLDYYTAGADLYTIHSAIEQFNRSISTDEYDYQLLSDSLDVLEVSCFNVSWDSDEAVGARLFIHSMGFLPNLCKVVRGLNSKLKSSFDELFTTDGKRTLADNILLCSHILAQALSDLMLLSARWEDKMIICKMNFPSVISDTFFIARLFLSVKYNRLQRIGESLIHYCIRELQLLLSVRSVSVEFGLNIKFVKTLKDSLILGRGLSRHHISDAICLFNLSGSSSVSRLLYSSGIYSEVIKHYLNQDITKISDSNLFELHFRISLVTLHMLKTPNLSVTSDEILQHSADLLRRFLSHITAENIADIERGCFCFGTLENYISVLYIPSNSIIGKLMSDEIYLVKYSALIQDFVSMGILTMEVLMMLEPGRRVILSENLLPHLVIADWTTGHMLSKVKLHFPSIPNLPVPSLYDIAAIKAVHIGIGDYKEMMHYKF</sequence>
<dbReference type="EMBL" id="JAKMXF010000044">
    <property type="protein sequence ID" value="KAI6659999.1"/>
    <property type="molecule type" value="Genomic_DNA"/>
</dbReference>
<gene>
    <name evidence="1" type="ORF">LOD99_14340</name>
</gene>
<evidence type="ECO:0000313" key="2">
    <source>
        <dbReference type="Proteomes" id="UP001165289"/>
    </source>
</evidence>
<name>A0AAV7KFW3_9METZ</name>
<accession>A0AAV7KFW3</accession>
<dbReference type="AlphaFoldDB" id="A0AAV7KFW3"/>
<comment type="caution">
    <text evidence="1">The sequence shown here is derived from an EMBL/GenBank/DDBJ whole genome shotgun (WGS) entry which is preliminary data.</text>
</comment>
<proteinExistence type="predicted"/>
<evidence type="ECO:0000313" key="1">
    <source>
        <dbReference type="EMBL" id="KAI6659999.1"/>
    </source>
</evidence>
<dbReference type="Proteomes" id="UP001165289">
    <property type="component" value="Unassembled WGS sequence"/>
</dbReference>
<keyword evidence="2" id="KW-1185">Reference proteome</keyword>
<protein>
    <submittedName>
        <fullName evidence="1">Uncharacterized protein</fullName>
    </submittedName>
</protein>
<organism evidence="1 2">
    <name type="scientific">Oopsacas minuta</name>
    <dbReference type="NCBI Taxonomy" id="111878"/>
    <lineage>
        <taxon>Eukaryota</taxon>
        <taxon>Metazoa</taxon>
        <taxon>Porifera</taxon>
        <taxon>Hexactinellida</taxon>
        <taxon>Hexasterophora</taxon>
        <taxon>Lyssacinosida</taxon>
        <taxon>Leucopsacidae</taxon>
        <taxon>Oopsacas</taxon>
    </lineage>
</organism>
<reference evidence="1 2" key="1">
    <citation type="journal article" date="2023" name="BMC Biol.">
        <title>The compact genome of the sponge Oopsacas minuta (Hexactinellida) is lacking key metazoan core genes.</title>
        <authorList>
            <person name="Santini S."/>
            <person name="Schenkelaars Q."/>
            <person name="Jourda C."/>
            <person name="Duchesne M."/>
            <person name="Belahbib H."/>
            <person name="Rocher C."/>
            <person name="Selva M."/>
            <person name="Riesgo A."/>
            <person name="Vervoort M."/>
            <person name="Leys S.P."/>
            <person name="Kodjabachian L."/>
            <person name="Le Bivic A."/>
            <person name="Borchiellini C."/>
            <person name="Claverie J.M."/>
            <person name="Renard E."/>
        </authorList>
    </citation>
    <scope>NUCLEOTIDE SEQUENCE [LARGE SCALE GENOMIC DNA]</scope>
    <source>
        <strain evidence="1">SPO-2</strain>
    </source>
</reference>